<dbReference type="GO" id="GO:0016787">
    <property type="term" value="F:hydrolase activity"/>
    <property type="evidence" value="ECO:0007669"/>
    <property type="project" value="UniProtKB-KW"/>
</dbReference>
<dbReference type="AlphaFoldDB" id="X0Q4R2"/>
<keyword evidence="4" id="KW-1185">Reference proteome</keyword>
<dbReference type="SUPFAM" id="SSF53474">
    <property type="entry name" value="alpha/beta-Hydrolases"/>
    <property type="match status" value="1"/>
</dbReference>
<gene>
    <name evidence="3" type="ORF">RW1_022_00530</name>
</gene>
<dbReference type="GO" id="GO:0016020">
    <property type="term" value="C:membrane"/>
    <property type="evidence" value="ECO:0007669"/>
    <property type="project" value="TreeGrafter"/>
</dbReference>
<dbReference type="InterPro" id="IPR000073">
    <property type="entry name" value="AB_hydrolase_1"/>
</dbReference>
<evidence type="ECO:0000313" key="4">
    <source>
        <dbReference type="Proteomes" id="UP000019491"/>
    </source>
</evidence>
<evidence type="ECO:0000256" key="1">
    <source>
        <dbReference type="ARBA" id="ARBA00022801"/>
    </source>
</evidence>
<dbReference type="EMBL" id="BAWF01000022">
    <property type="protein sequence ID" value="GAF45476.1"/>
    <property type="molecule type" value="Genomic_DNA"/>
</dbReference>
<accession>X0Q4R2</accession>
<evidence type="ECO:0000313" key="3">
    <source>
        <dbReference type="EMBL" id="GAF45476.1"/>
    </source>
</evidence>
<sequence length="277" mass="29615">MEATMQPATLVPVTTGVQLNVSQTGTGEPLLLIMGTSGSLGLWEPLVAPFADHHRVIAFDNRGLGQSQRGDGPITVLSLAADAAALLAALEIERAHVLGWSLGSAVAQELALAHPDRVGGLVLYATWGRTDGFMRAMLTALGHPWATGDMEAALTALGLAFSPELLNSPDLESMMEQFRPLFPQTETQIRTTAEQWHADEGHDTLDRLAGIAAPTLVIAGEQDILTPPWQCRAVAERIPGARYELLTGPGSSHALMLERADEFSALVLSFLQEHPPH</sequence>
<keyword evidence="1 3" id="KW-0378">Hydrolase</keyword>
<name>X0Q4R2_RHOWR</name>
<protein>
    <submittedName>
        <fullName evidence="3">Putative hydrolase</fullName>
    </submittedName>
</protein>
<feature type="domain" description="AB hydrolase-1" evidence="2">
    <location>
        <begin position="29"/>
        <end position="246"/>
    </location>
</feature>
<dbReference type="Pfam" id="PF00561">
    <property type="entry name" value="Abhydrolase_1"/>
    <property type="match status" value="1"/>
</dbReference>
<reference evidence="3 4" key="1">
    <citation type="submission" date="2014-02" db="EMBL/GenBank/DDBJ databases">
        <title>Whole genome shotgun sequence of Rhodococcus wratislaviensis NBRC 100605.</title>
        <authorList>
            <person name="Hosoyama A."/>
            <person name="Tsuchikane K."/>
            <person name="Yoshida I."/>
            <person name="Ohji S."/>
            <person name="Ichikawa N."/>
            <person name="Yamazoe A."/>
            <person name="Fujita N."/>
        </authorList>
    </citation>
    <scope>NUCLEOTIDE SEQUENCE [LARGE SCALE GENOMIC DNA]</scope>
    <source>
        <strain evidence="3 4">NBRC 100605</strain>
    </source>
</reference>
<dbReference type="PANTHER" id="PTHR43798">
    <property type="entry name" value="MONOACYLGLYCEROL LIPASE"/>
    <property type="match status" value="1"/>
</dbReference>
<evidence type="ECO:0000259" key="2">
    <source>
        <dbReference type="Pfam" id="PF00561"/>
    </source>
</evidence>
<comment type="caution">
    <text evidence="3">The sequence shown here is derived from an EMBL/GenBank/DDBJ whole genome shotgun (WGS) entry which is preliminary data.</text>
</comment>
<dbReference type="Gene3D" id="3.40.50.1820">
    <property type="entry name" value="alpha/beta hydrolase"/>
    <property type="match status" value="1"/>
</dbReference>
<organism evidence="3 4">
    <name type="scientific">Rhodococcus wratislaviensis NBRC 100605</name>
    <dbReference type="NCBI Taxonomy" id="1219028"/>
    <lineage>
        <taxon>Bacteria</taxon>
        <taxon>Bacillati</taxon>
        <taxon>Actinomycetota</taxon>
        <taxon>Actinomycetes</taxon>
        <taxon>Mycobacteriales</taxon>
        <taxon>Nocardiaceae</taxon>
        <taxon>Rhodococcus</taxon>
    </lineage>
</organism>
<dbReference type="PANTHER" id="PTHR43798:SF31">
    <property type="entry name" value="AB HYDROLASE SUPERFAMILY PROTEIN YCLE"/>
    <property type="match status" value="1"/>
</dbReference>
<proteinExistence type="predicted"/>
<dbReference type="InterPro" id="IPR029058">
    <property type="entry name" value="AB_hydrolase_fold"/>
</dbReference>
<dbReference type="InterPro" id="IPR050266">
    <property type="entry name" value="AB_hydrolase_sf"/>
</dbReference>
<dbReference type="PRINTS" id="PR00111">
    <property type="entry name" value="ABHYDROLASE"/>
</dbReference>
<dbReference type="Proteomes" id="UP000019491">
    <property type="component" value="Unassembled WGS sequence"/>
</dbReference>